<dbReference type="AlphaFoldDB" id="A0A565C593"/>
<evidence type="ECO:0000256" key="1">
    <source>
        <dbReference type="SAM" id="MobiDB-lite"/>
    </source>
</evidence>
<reference evidence="2" key="1">
    <citation type="submission" date="2019-07" db="EMBL/GenBank/DDBJ databases">
        <authorList>
            <person name="Dittberner H."/>
        </authorList>
    </citation>
    <scope>NUCLEOTIDE SEQUENCE [LARGE SCALE GENOMIC DNA]</scope>
</reference>
<dbReference type="OrthoDB" id="1133196at2759"/>
<gene>
    <name evidence="2" type="ORF">ANE_LOCUS19275</name>
</gene>
<sequence length="144" mass="15641">MTSSGPDRIIKEDRVKTYVQDILKDPTWQKSSLTLEPSPVITTDLEKGKGIVFGYDKAGESKQRASRGDNEGKLLKTAIDCGNANSCKDMNLELQSGLELAIIAPSNQFYDSPTDYITASSDAGSSEKSMKRGNRSEEESRGGS</sequence>
<feature type="compositionally biased region" description="Polar residues" evidence="1">
    <location>
        <begin position="113"/>
        <end position="127"/>
    </location>
</feature>
<proteinExistence type="predicted"/>
<feature type="region of interest" description="Disordered" evidence="1">
    <location>
        <begin position="113"/>
        <end position="144"/>
    </location>
</feature>
<accession>A0A565C593</accession>
<name>A0A565C593_9BRAS</name>
<feature type="compositionally biased region" description="Basic and acidic residues" evidence="1">
    <location>
        <begin position="128"/>
        <end position="144"/>
    </location>
</feature>
<keyword evidence="3" id="KW-1185">Reference proteome</keyword>
<comment type="caution">
    <text evidence="2">The sequence shown here is derived from an EMBL/GenBank/DDBJ whole genome shotgun (WGS) entry which is preliminary data.</text>
</comment>
<protein>
    <submittedName>
        <fullName evidence="2">Uncharacterized protein</fullName>
    </submittedName>
</protein>
<dbReference type="Proteomes" id="UP000489600">
    <property type="component" value="Unassembled WGS sequence"/>
</dbReference>
<organism evidence="2 3">
    <name type="scientific">Arabis nemorensis</name>
    <dbReference type="NCBI Taxonomy" id="586526"/>
    <lineage>
        <taxon>Eukaryota</taxon>
        <taxon>Viridiplantae</taxon>
        <taxon>Streptophyta</taxon>
        <taxon>Embryophyta</taxon>
        <taxon>Tracheophyta</taxon>
        <taxon>Spermatophyta</taxon>
        <taxon>Magnoliopsida</taxon>
        <taxon>eudicotyledons</taxon>
        <taxon>Gunneridae</taxon>
        <taxon>Pentapetalae</taxon>
        <taxon>rosids</taxon>
        <taxon>malvids</taxon>
        <taxon>Brassicales</taxon>
        <taxon>Brassicaceae</taxon>
        <taxon>Arabideae</taxon>
        <taxon>Arabis</taxon>
    </lineage>
</organism>
<evidence type="ECO:0000313" key="2">
    <source>
        <dbReference type="EMBL" id="VVB08831.1"/>
    </source>
</evidence>
<dbReference type="EMBL" id="CABITT030000006">
    <property type="protein sequence ID" value="VVB08831.1"/>
    <property type="molecule type" value="Genomic_DNA"/>
</dbReference>
<evidence type="ECO:0000313" key="3">
    <source>
        <dbReference type="Proteomes" id="UP000489600"/>
    </source>
</evidence>